<dbReference type="Proteomes" id="UP000626982">
    <property type="component" value="Unassembled WGS sequence"/>
</dbReference>
<gene>
    <name evidence="1" type="ORF">GCM10010968_09680</name>
</gene>
<evidence type="ECO:0000313" key="1">
    <source>
        <dbReference type="EMBL" id="GGN81116.1"/>
    </source>
</evidence>
<dbReference type="RefSeq" id="WP_188716626.1">
    <property type="nucleotide sequence ID" value="NZ_BAABBD010000006.1"/>
</dbReference>
<comment type="caution">
    <text evidence="1">The sequence shown here is derived from an EMBL/GenBank/DDBJ whole genome shotgun (WGS) entry which is preliminary data.</text>
</comment>
<sequence>MTRHPTRADAEADLRSMLGALDPSGTVTFEAMERRAILYDPATDERMPWWVDEIFEIDHLLCWMRER</sequence>
<organism evidence="1 2">
    <name type="scientific">Agrococcus terreus</name>
    <dbReference type="NCBI Taxonomy" id="574649"/>
    <lineage>
        <taxon>Bacteria</taxon>
        <taxon>Bacillati</taxon>
        <taxon>Actinomycetota</taxon>
        <taxon>Actinomycetes</taxon>
        <taxon>Micrococcales</taxon>
        <taxon>Microbacteriaceae</taxon>
        <taxon>Agrococcus</taxon>
    </lineage>
</organism>
<accession>A0ABQ2KGI0</accession>
<name>A0ABQ2KGI0_9MICO</name>
<protein>
    <submittedName>
        <fullName evidence="1">Uncharacterized protein</fullName>
    </submittedName>
</protein>
<dbReference type="EMBL" id="BMLM01000001">
    <property type="protein sequence ID" value="GGN81116.1"/>
    <property type="molecule type" value="Genomic_DNA"/>
</dbReference>
<keyword evidence="2" id="KW-1185">Reference proteome</keyword>
<evidence type="ECO:0000313" key="2">
    <source>
        <dbReference type="Proteomes" id="UP000626982"/>
    </source>
</evidence>
<reference evidence="2" key="1">
    <citation type="journal article" date="2019" name="Int. J. Syst. Evol. Microbiol.">
        <title>The Global Catalogue of Microorganisms (GCM) 10K type strain sequencing project: providing services to taxonomists for standard genome sequencing and annotation.</title>
        <authorList>
            <consortium name="The Broad Institute Genomics Platform"/>
            <consortium name="The Broad Institute Genome Sequencing Center for Infectious Disease"/>
            <person name="Wu L."/>
            <person name="Ma J."/>
        </authorList>
    </citation>
    <scope>NUCLEOTIDE SEQUENCE [LARGE SCALE GENOMIC DNA]</scope>
    <source>
        <strain evidence="2">CGMCC 1.6960</strain>
    </source>
</reference>
<proteinExistence type="predicted"/>